<keyword evidence="2" id="KW-1185">Reference proteome</keyword>
<dbReference type="Proteomes" id="UP001596264">
    <property type="component" value="Unassembled WGS sequence"/>
</dbReference>
<protein>
    <submittedName>
        <fullName evidence="1">Uncharacterized protein</fullName>
    </submittedName>
</protein>
<proteinExistence type="predicted"/>
<gene>
    <name evidence="1" type="ORF">ACFP58_09520</name>
</gene>
<organism evidence="1 2">
    <name type="scientific">Psychrobacter glacincola</name>
    <dbReference type="NCBI Taxonomy" id="56810"/>
    <lineage>
        <taxon>Bacteria</taxon>
        <taxon>Pseudomonadati</taxon>
        <taxon>Pseudomonadota</taxon>
        <taxon>Gammaproteobacteria</taxon>
        <taxon>Moraxellales</taxon>
        <taxon>Moraxellaceae</taxon>
        <taxon>Psychrobacter</taxon>
    </lineage>
</organism>
<dbReference type="EMBL" id="JBHSTZ010000026">
    <property type="protein sequence ID" value="MFC6381690.1"/>
    <property type="molecule type" value="Genomic_DNA"/>
</dbReference>
<name>A0ABW1W9H0_9GAMM</name>
<evidence type="ECO:0000313" key="2">
    <source>
        <dbReference type="Proteomes" id="UP001596264"/>
    </source>
</evidence>
<sequence>MLLANTCSFGTIIAA</sequence>
<reference evidence="2" key="1">
    <citation type="journal article" date="2019" name="Int. J. Syst. Evol. Microbiol.">
        <title>The Global Catalogue of Microorganisms (GCM) 10K type strain sequencing project: providing services to taxonomists for standard genome sequencing and annotation.</title>
        <authorList>
            <consortium name="The Broad Institute Genomics Platform"/>
            <consortium name="The Broad Institute Genome Sequencing Center for Infectious Disease"/>
            <person name="Wu L."/>
            <person name="Ma J."/>
        </authorList>
    </citation>
    <scope>NUCLEOTIDE SEQUENCE [LARGE SCALE GENOMIC DNA]</scope>
    <source>
        <strain evidence="2">CCM 2050</strain>
    </source>
</reference>
<evidence type="ECO:0000313" key="1">
    <source>
        <dbReference type="EMBL" id="MFC6381690.1"/>
    </source>
</evidence>
<accession>A0ABW1W9H0</accession>
<comment type="caution">
    <text evidence="1">The sequence shown here is derived from an EMBL/GenBank/DDBJ whole genome shotgun (WGS) entry which is preliminary data.</text>
</comment>